<feature type="domain" description="PKD" evidence="5">
    <location>
        <begin position="458"/>
        <end position="497"/>
    </location>
</feature>
<evidence type="ECO:0000256" key="2">
    <source>
        <dbReference type="ARBA" id="ARBA00022525"/>
    </source>
</evidence>
<dbReference type="GO" id="GO:0016837">
    <property type="term" value="F:carbon-oxygen lyase activity, acting on polysaccharides"/>
    <property type="evidence" value="ECO:0007669"/>
    <property type="project" value="TreeGrafter"/>
</dbReference>
<dbReference type="CDD" id="cd00257">
    <property type="entry name" value="beta-trefoil_FSCN-like"/>
    <property type="match status" value="2"/>
</dbReference>
<dbReference type="PANTHER" id="PTHR40088:SF2">
    <property type="entry name" value="SECRETED SUGAR HYDROLASE"/>
    <property type="match status" value="1"/>
</dbReference>
<evidence type="ECO:0000259" key="5">
    <source>
        <dbReference type="PROSITE" id="PS50093"/>
    </source>
</evidence>
<dbReference type="EMBL" id="LT607751">
    <property type="protein sequence ID" value="SCG39002.1"/>
    <property type="molecule type" value="Genomic_DNA"/>
</dbReference>
<dbReference type="InterPro" id="IPR006626">
    <property type="entry name" value="PbH1"/>
</dbReference>
<evidence type="ECO:0000256" key="4">
    <source>
        <dbReference type="SAM" id="SignalP"/>
    </source>
</evidence>
<dbReference type="Gene3D" id="2.160.20.10">
    <property type="entry name" value="Single-stranded right-handed beta-helix, Pectin lyase-like"/>
    <property type="match status" value="1"/>
</dbReference>
<dbReference type="InterPro" id="IPR011050">
    <property type="entry name" value="Pectin_lyase_fold/virulence"/>
</dbReference>
<dbReference type="InterPro" id="IPR039448">
    <property type="entry name" value="Beta_helix"/>
</dbReference>
<dbReference type="Proteomes" id="UP000198210">
    <property type="component" value="Chromosome I"/>
</dbReference>
<proteinExistence type="predicted"/>
<dbReference type="AlphaFoldDB" id="A0A1C5GYX0"/>
<dbReference type="Pfam" id="PF13229">
    <property type="entry name" value="Beta_helix"/>
    <property type="match status" value="1"/>
</dbReference>
<reference evidence="6 7" key="1">
    <citation type="submission" date="2016-06" db="EMBL/GenBank/DDBJ databases">
        <authorList>
            <person name="Kjaerup R.B."/>
            <person name="Dalgaard T.S."/>
            <person name="Juul-Madsen H.R."/>
        </authorList>
    </citation>
    <scope>NUCLEOTIDE SEQUENCE [LARGE SCALE GENOMIC DNA]</scope>
    <source>
        <strain evidence="6 7">DSM 45097</strain>
    </source>
</reference>
<dbReference type="Pfam" id="PF18911">
    <property type="entry name" value="PKD_4"/>
    <property type="match status" value="1"/>
</dbReference>
<dbReference type="InterPro" id="IPR012334">
    <property type="entry name" value="Pectin_lyas_fold"/>
</dbReference>
<dbReference type="GO" id="GO:0005975">
    <property type="term" value="P:carbohydrate metabolic process"/>
    <property type="evidence" value="ECO:0007669"/>
    <property type="project" value="UniProtKB-ARBA"/>
</dbReference>
<dbReference type="PROSITE" id="PS50093">
    <property type="entry name" value="PKD"/>
    <property type="match status" value="1"/>
</dbReference>
<evidence type="ECO:0000313" key="7">
    <source>
        <dbReference type="Proteomes" id="UP000198210"/>
    </source>
</evidence>
<dbReference type="InterPro" id="IPR022409">
    <property type="entry name" value="PKD/Chitinase_dom"/>
</dbReference>
<gene>
    <name evidence="6" type="ORF">GA0074704_0759</name>
</gene>
<evidence type="ECO:0000256" key="3">
    <source>
        <dbReference type="ARBA" id="ARBA00022729"/>
    </source>
</evidence>
<evidence type="ECO:0000256" key="1">
    <source>
        <dbReference type="ARBA" id="ARBA00004613"/>
    </source>
</evidence>
<protein>
    <submittedName>
        <fullName evidence="6">PKD domain-containing protein</fullName>
    </submittedName>
</protein>
<dbReference type="GO" id="GO:0005576">
    <property type="term" value="C:extracellular region"/>
    <property type="evidence" value="ECO:0007669"/>
    <property type="project" value="UniProtKB-SubCell"/>
</dbReference>
<dbReference type="InterPro" id="IPR052052">
    <property type="entry name" value="Polysaccharide_Lyase_9"/>
</dbReference>
<organism evidence="6 7">
    <name type="scientific">Micromonospora siamensis</name>
    <dbReference type="NCBI Taxonomy" id="299152"/>
    <lineage>
        <taxon>Bacteria</taxon>
        <taxon>Bacillati</taxon>
        <taxon>Actinomycetota</taxon>
        <taxon>Actinomycetes</taxon>
        <taxon>Micromonosporales</taxon>
        <taxon>Micromonosporaceae</taxon>
        <taxon>Micromonospora</taxon>
    </lineage>
</organism>
<dbReference type="Gene3D" id="2.80.10.50">
    <property type="match status" value="2"/>
</dbReference>
<feature type="signal peptide" evidence="4">
    <location>
        <begin position="1"/>
        <end position="27"/>
    </location>
</feature>
<dbReference type="SUPFAM" id="SSF49299">
    <property type="entry name" value="PKD domain"/>
    <property type="match status" value="1"/>
</dbReference>
<keyword evidence="3 4" id="KW-0732">Signal</keyword>
<keyword evidence="2" id="KW-0964">Secreted</keyword>
<keyword evidence="7" id="KW-1185">Reference proteome</keyword>
<dbReference type="InterPro" id="IPR035986">
    <property type="entry name" value="PKD_dom_sf"/>
</dbReference>
<name>A0A1C5GYX0_9ACTN</name>
<dbReference type="InterPro" id="IPR013783">
    <property type="entry name" value="Ig-like_fold"/>
</dbReference>
<dbReference type="SMART" id="SM00710">
    <property type="entry name" value="PbH1"/>
    <property type="match status" value="4"/>
</dbReference>
<dbReference type="Gene3D" id="2.60.40.10">
    <property type="entry name" value="Immunoglobulins"/>
    <property type="match status" value="1"/>
</dbReference>
<feature type="chain" id="PRO_5008717133" evidence="4">
    <location>
        <begin position="28"/>
        <end position="766"/>
    </location>
</feature>
<dbReference type="CDD" id="cd00146">
    <property type="entry name" value="PKD"/>
    <property type="match status" value="1"/>
</dbReference>
<comment type="subcellular location">
    <subcellularLocation>
        <location evidence="1">Secreted</location>
    </subcellularLocation>
</comment>
<dbReference type="InterPro" id="IPR008999">
    <property type="entry name" value="Actin-crosslinking"/>
</dbReference>
<evidence type="ECO:0000313" key="6">
    <source>
        <dbReference type="EMBL" id="SCG39002.1"/>
    </source>
</evidence>
<dbReference type="SUPFAM" id="SSF51126">
    <property type="entry name" value="Pectin lyase-like"/>
    <property type="match status" value="1"/>
</dbReference>
<sequence length="766" mass="79071">MRKTSLAGLTALAVAGSTLLSILPARAADATTLWVHGYSDTCSDTGPGTQDQPFCTIGAAAQVVQAGQTVRVGAGAYRERVTVPRSGTPDQPITFTSDSGTARVGLVGPGSGFVVDGQHDIVIRRFSATPAEGLPGLDLRNSSAITVESFGAYPETVSTTPAVRLSKVTGATLSGISSSSATLVTAVDLDAATTGVTLTASSFSTIPRYDLPMGSVAVRVAGTGNTVTRSRIEGFSAAGILVAPGASGTVVSDNYIQAGGGDGIRNDSATGTAVTNNTVHQRCRDGVRIEGASTGVAVHNNVLVDNGYLGLQNCGRTGPGGVEIGVYGTTARDTRVDYNDVFHTNASSPQLYSWGTPLGLAAFRTATGQAAHDRESRIQATRIDSANSAAPGYPTIDYSGLARADDPNVPDTGAGPITYADRGAFESVQSPVARLDPAIDLGTSTVTLDASTSTAGLTPIASYRFDFGDGTVVTQASPVASHRYATLDTYRVSVTVTGGDKRTGTVYDDVTLLPRIGTIGLLARSNLRYVGPSTSGGARADRAGLDAGSTFDVVDAGNGRVALYSRSARRYLAADQANQLTLVDAHVSGFSWLRLIRNSDGSLTISANSGYVSTSGSGGTLVAGKTTVGKFEQFHDVKVSDANRTFKARSNARYVTASNTAATPLAATATGVGVAQKYDLVNLGNYQWALFARANNRFVTASLGTQPLINTKTIPGTWERFVIVHNSDGSVSLRSAGNSRYVTADSTKPLIANAGTIGPRQQYTLG</sequence>
<dbReference type="RefSeq" id="WP_088969203.1">
    <property type="nucleotide sequence ID" value="NZ_JBHLYF010000015.1"/>
</dbReference>
<dbReference type="PANTHER" id="PTHR40088">
    <property type="entry name" value="PECTATE LYASE (EUROFUNG)"/>
    <property type="match status" value="1"/>
</dbReference>
<dbReference type="InterPro" id="IPR000601">
    <property type="entry name" value="PKD_dom"/>
</dbReference>
<accession>A0A1C5GYX0</accession>
<dbReference type="SUPFAM" id="SSF50405">
    <property type="entry name" value="Actin-crosslinking proteins"/>
    <property type="match status" value="2"/>
</dbReference>
<dbReference type="SMART" id="SM00089">
    <property type="entry name" value="PKD"/>
    <property type="match status" value="1"/>
</dbReference>